<dbReference type="InterPro" id="IPR036680">
    <property type="entry name" value="SPOR-like_sf"/>
</dbReference>
<evidence type="ECO:0000259" key="1">
    <source>
        <dbReference type="PROSITE" id="PS51724"/>
    </source>
</evidence>
<dbReference type="Gene3D" id="3.30.70.1070">
    <property type="entry name" value="Sporulation related repeat"/>
    <property type="match status" value="1"/>
</dbReference>
<sequence>MELNMSKNGMPDIYQLFIVIFFFSWSAILPLHADTLSDAAEALQNGNYIRAHMLYTKQAKSNDPVALFNLGIMAQKGMGVPADPAAARILFEKAARYKLVDAGNVIQQAIKPAAGQRLLVVQTPQEWVLAQNGAYYTLQLASSTNRKLIEKYYTENQLQGRAGYYVTQRQGEEWYALVYGAYPTVGDANAAITSLPKDLRKWSPWVRKLKDIQRLMQP</sequence>
<evidence type="ECO:0000313" key="2">
    <source>
        <dbReference type="EMBL" id="VAX14236.1"/>
    </source>
</evidence>
<protein>
    <recommendedName>
        <fullName evidence="1">SPOR domain-containing protein</fullName>
    </recommendedName>
</protein>
<dbReference type="PROSITE" id="PS51724">
    <property type="entry name" value="SPOR"/>
    <property type="match status" value="1"/>
</dbReference>
<dbReference type="SUPFAM" id="SSF81901">
    <property type="entry name" value="HCP-like"/>
    <property type="match status" value="1"/>
</dbReference>
<dbReference type="SUPFAM" id="SSF110997">
    <property type="entry name" value="Sporulation related repeat"/>
    <property type="match status" value="1"/>
</dbReference>
<proteinExistence type="predicted"/>
<dbReference type="AlphaFoldDB" id="A0A3B1B7H5"/>
<organism evidence="2">
    <name type="scientific">hydrothermal vent metagenome</name>
    <dbReference type="NCBI Taxonomy" id="652676"/>
    <lineage>
        <taxon>unclassified sequences</taxon>
        <taxon>metagenomes</taxon>
        <taxon>ecological metagenomes</taxon>
    </lineage>
</organism>
<dbReference type="EMBL" id="UOFZ01000167">
    <property type="protein sequence ID" value="VAX14236.1"/>
    <property type="molecule type" value="Genomic_DNA"/>
</dbReference>
<dbReference type="Pfam" id="PF05036">
    <property type="entry name" value="SPOR"/>
    <property type="match status" value="1"/>
</dbReference>
<accession>A0A3B1B7H5</accession>
<dbReference type="GO" id="GO:0042834">
    <property type="term" value="F:peptidoglycan binding"/>
    <property type="evidence" value="ECO:0007669"/>
    <property type="project" value="InterPro"/>
</dbReference>
<dbReference type="InterPro" id="IPR006597">
    <property type="entry name" value="Sel1-like"/>
</dbReference>
<reference evidence="2" key="1">
    <citation type="submission" date="2018-06" db="EMBL/GenBank/DDBJ databases">
        <authorList>
            <person name="Zhirakovskaya E."/>
        </authorList>
    </citation>
    <scope>NUCLEOTIDE SEQUENCE</scope>
</reference>
<dbReference type="InterPro" id="IPR011990">
    <property type="entry name" value="TPR-like_helical_dom_sf"/>
</dbReference>
<dbReference type="InterPro" id="IPR007730">
    <property type="entry name" value="SPOR-like_dom"/>
</dbReference>
<gene>
    <name evidence="2" type="ORF">MNBD_GAMMA24-2009</name>
</gene>
<dbReference type="Gene3D" id="1.25.40.10">
    <property type="entry name" value="Tetratricopeptide repeat domain"/>
    <property type="match status" value="1"/>
</dbReference>
<dbReference type="SMART" id="SM00671">
    <property type="entry name" value="SEL1"/>
    <property type="match status" value="1"/>
</dbReference>
<name>A0A3B1B7H5_9ZZZZ</name>
<feature type="domain" description="SPOR" evidence="1">
    <location>
        <begin position="130"/>
        <end position="208"/>
    </location>
</feature>